<evidence type="ECO:0000313" key="2">
    <source>
        <dbReference type="Proteomes" id="UP001164250"/>
    </source>
</evidence>
<name>A0ACC1A0S2_9ROSI</name>
<organism evidence="1 2">
    <name type="scientific">Pistacia atlantica</name>
    <dbReference type="NCBI Taxonomy" id="434234"/>
    <lineage>
        <taxon>Eukaryota</taxon>
        <taxon>Viridiplantae</taxon>
        <taxon>Streptophyta</taxon>
        <taxon>Embryophyta</taxon>
        <taxon>Tracheophyta</taxon>
        <taxon>Spermatophyta</taxon>
        <taxon>Magnoliopsida</taxon>
        <taxon>eudicotyledons</taxon>
        <taxon>Gunneridae</taxon>
        <taxon>Pentapetalae</taxon>
        <taxon>rosids</taxon>
        <taxon>malvids</taxon>
        <taxon>Sapindales</taxon>
        <taxon>Anacardiaceae</taxon>
        <taxon>Pistacia</taxon>
    </lineage>
</organism>
<keyword evidence="2" id="KW-1185">Reference proteome</keyword>
<dbReference type="EMBL" id="CM047909">
    <property type="protein sequence ID" value="KAJ0080530.1"/>
    <property type="molecule type" value="Genomic_DNA"/>
</dbReference>
<dbReference type="Proteomes" id="UP001164250">
    <property type="component" value="Chromosome 13"/>
</dbReference>
<protein>
    <submittedName>
        <fullName evidence="1">Uncharacterized protein</fullName>
    </submittedName>
</protein>
<comment type="caution">
    <text evidence="1">The sequence shown here is derived from an EMBL/GenBank/DDBJ whole genome shotgun (WGS) entry which is preliminary data.</text>
</comment>
<proteinExistence type="predicted"/>
<evidence type="ECO:0000313" key="1">
    <source>
        <dbReference type="EMBL" id="KAJ0080530.1"/>
    </source>
</evidence>
<accession>A0ACC1A0S2</accession>
<sequence length="74" mass="8827">MLSDFFRYGMNTSCCRAKILVEYFGEDCGHDKCLMYNSVDGSYDDVMYSDIRRQKFMEKPNLRMFVSKIRKQDV</sequence>
<reference evidence="2" key="1">
    <citation type="journal article" date="2023" name="G3 (Bethesda)">
        <title>Genome assembly and association tests identify interacting loci associated with vigor, precocity, and sex in interspecific pistachio rootstocks.</title>
        <authorList>
            <person name="Palmer W."/>
            <person name="Jacygrad E."/>
            <person name="Sagayaradj S."/>
            <person name="Cavanaugh K."/>
            <person name="Han R."/>
            <person name="Bertier L."/>
            <person name="Beede B."/>
            <person name="Kafkas S."/>
            <person name="Golino D."/>
            <person name="Preece J."/>
            <person name="Michelmore R."/>
        </authorList>
    </citation>
    <scope>NUCLEOTIDE SEQUENCE [LARGE SCALE GENOMIC DNA]</scope>
</reference>
<gene>
    <name evidence="1" type="ORF">Patl1_22540</name>
</gene>